<dbReference type="EMBL" id="JBHSMZ010000004">
    <property type="protein sequence ID" value="MFC5547846.1"/>
    <property type="molecule type" value="Genomic_DNA"/>
</dbReference>
<keyword evidence="2" id="KW-1185">Reference proteome</keyword>
<name>A0ABW0RSM6_9BURK</name>
<dbReference type="RefSeq" id="WP_379767919.1">
    <property type="nucleotide sequence ID" value="NZ_JBHSMZ010000004.1"/>
</dbReference>
<proteinExistence type="predicted"/>
<dbReference type="Proteomes" id="UP001596086">
    <property type="component" value="Unassembled WGS sequence"/>
</dbReference>
<evidence type="ECO:0000313" key="2">
    <source>
        <dbReference type="Proteomes" id="UP001596086"/>
    </source>
</evidence>
<reference evidence="2" key="1">
    <citation type="journal article" date="2019" name="Int. J. Syst. Evol. Microbiol.">
        <title>The Global Catalogue of Microorganisms (GCM) 10K type strain sequencing project: providing services to taxonomists for standard genome sequencing and annotation.</title>
        <authorList>
            <consortium name="The Broad Institute Genomics Platform"/>
            <consortium name="The Broad Institute Genome Sequencing Center for Infectious Disease"/>
            <person name="Wu L."/>
            <person name="Ma J."/>
        </authorList>
    </citation>
    <scope>NUCLEOTIDE SEQUENCE [LARGE SCALE GENOMIC DNA]</scope>
    <source>
        <strain evidence="2">CGMCC 4.5798</strain>
    </source>
</reference>
<gene>
    <name evidence="1" type="ORF">ACFPO9_04895</name>
</gene>
<organism evidence="1 2">
    <name type="scientific">Massilia aerilata</name>
    <dbReference type="NCBI Taxonomy" id="453817"/>
    <lineage>
        <taxon>Bacteria</taxon>
        <taxon>Pseudomonadati</taxon>
        <taxon>Pseudomonadota</taxon>
        <taxon>Betaproteobacteria</taxon>
        <taxon>Burkholderiales</taxon>
        <taxon>Oxalobacteraceae</taxon>
        <taxon>Telluria group</taxon>
        <taxon>Massilia</taxon>
    </lineage>
</organism>
<sequence>MAAIFSFKCASVHPRAHHQRPFIVLEESGHPLAVDDHQGISVQRAQEIAEAAMHGSA</sequence>
<comment type="caution">
    <text evidence="1">The sequence shown here is derived from an EMBL/GenBank/DDBJ whole genome shotgun (WGS) entry which is preliminary data.</text>
</comment>
<evidence type="ECO:0008006" key="3">
    <source>
        <dbReference type="Google" id="ProtNLM"/>
    </source>
</evidence>
<accession>A0ABW0RSM6</accession>
<evidence type="ECO:0000313" key="1">
    <source>
        <dbReference type="EMBL" id="MFC5547846.1"/>
    </source>
</evidence>
<protein>
    <recommendedName>
        <fullName evidence="3">DUF2188 domain-containing protein</fullName>
    </recommendedName>
</protein>